<name>A0A8J2WZU5_9STRA</name>
<evidence type="ECO:0000313" key="3">
    <source>
        <dbReference type="Proteomes" id="UP000789595"/>
    </source>
</evidence>
<evidence type="ECO:0000256" key="1">
    <source>
        <dbReference type="SAM" id="MobiDB-lite"/>
    </source>
</evidence>
<feature type="compositionally biased region" description="Basic and acidic residues" evidence="1">
    <location>
        <begin position="48"/>
        <end position="64"/>
    </location>
</feature>
<evidence type="ECO:0000313" key="2">
    <source>
        <dbReference type="EMBL" id="CAH0374259.1"/>
    </source>
</evidence>
<accession>A0A8J2WZU5</accession>
<dbReference type="AlphaFoldDB" id="A0A8J2WZU5"/>
<sequence>MDRDQMDELLAPIGQLGAAMAALEVTDAAAEKALQEVLNGTDTTDDEAAQRRAERDAKSAARGRALEATRDAKMAVALDARAPADDAAGRRAVLRYYDRAVFGFAAALAGGAIPDASIESVVAAMVQYADRALQVRLALPAPAVARDACDGDERRSAFLQMAVHSQTFSLLGRAVARRAEAAAAPHAWARFVCASDAADAFVAYLKFLEGRGQAPPGAVVRAATDLMGVMERSKAEVEAGSG</sequence>
<feature type="region of interest" description="Disordered" evidence="1">
    <location>
        <begin position="42"/>
        <end position="64"/>
    </location>
</feature>
<proteinExistence type="predicted"/>
<dbReference type="Proteomes" id="UP000789595">
    <property type="component" value="Unassembled WGS sequence"/>
</dbReference>
<reference evidence="2" key="1">
    <citation type="submission" date="2021-11" db="EMBL/GenBank/DDBJ databases">
        <authorList>
            <consortium name="Genoscope - CEA"/>
            <person name="William W."/>
        </authorList>
    </citation>
    <scope>NUCLEOTIDE SEQUENCE</scope>
</reference>
<keyword evidence="3" id="KW-1185">Reference proteome</keyword>
<organism evidence="2 3">
    <name type="scientific">Pelagomonas calceolata</name>
    <dbReference type="NCBI Taxonomy" id="35677"/>
    <lineage>
        <taxon>Eukaryota</taxon>
        <taxon>Sar</taxon>
        <taxon>Stramenopiles</taxon>
        <taxon>Ochrophyta</taxon>
        <taxon>Pelagophyceae</taxon>
        <taxon>Pelagomonadales</taxon>
        <taxon>Pelagomonadaceae</taxon>
        <taxon>Pelagomonas</taxon>
    </lineage>
</organism>
<comment type="caution">
    <text evidence="2">The sequence shown here is derived from an EMBL/GenBank/DDBJ whole genome shotgun (WGS) entry which is preliminary data.</text>
</comment>
<gene>
    <name evidence="2" type="ORF">PECAL_4P15310</name>
</gene>
<protein>
    <submittedName>
        <fullName evidence="2">Uncharacterized protein</fullName>
    </submittedName>
</protein>
<dbReference type="EMBL" id="CAKKNE010000004">
    <property type="protein sequence ID" value="CAH0374259.1"/>
    <property type="molecule type" value="Genomic_DNA"/>
</dbReference>